<organism evidence="2 3">
    <name type="scientific">Eleginops maclovinus</name>
    <name type="common">Patagonian blennie</name>
    <name type="synonym">Eleginus maclovinus</name>
    <dbReference type="NCBI Taxonomy" id="56733"/>
    <lineage>
        <taxon>Eukaryota</taxon>
        <taxon>Metazoa</taxon>
        <taxon>Chordata</taxon>
        <taxon>Craniata</taxon>
        <taxon>Vertebrata</taxon>
        <taxon>Euteleostomi</taxon>
        <taxon>Actinopterygii</taxon>
        <taxon>Neopterygii</taxon>
        <taxon>Teleostei</taxon>
        <taxon>Neoteleostei</taxon>
        <taxon>Acanthomorphata</taxon>
        <taxon>Eupercaria</taxon>
        <taxon>Perciformes</taxon>
        <taxon>Notothenioidei</taxon>
        <taxon>Eleginopidae</taxon>
        <taxon>Eleginops</taxon>
    </lineage>
</organism>
<keyword evidence="3" id="KW-1185">Reference proteome</keyword>
<reference evidence="2 3" key="2">
    <citation type="journal article" date="2023" name="Mol. Biol. Evol.">
        <title>Genomics of Secondarily Temperate Adaptation in the Only Non-Antarctic Icefish.</title>
        <authorList>
            <person name="Rivera-Colon A.G."/>
            <person name="Rayamajhi N."/>
            <person name="Minhas B.F."/>
            <person name="Madrigal G."/>
            <person name="Bilyk K.T."/>
            <person name="Yoon V."/>
            <person name="Hune M."/>
            <person name="Gregory S."/>
            <person name="Cheng C.H.C."/>
            <person name="Catchen J.M."/>
        </authorList>
    </citation>
    <scope>NUCLEOTIDE SEQUENCE [LARGE SCALE GENOMIC DNA]</scope>
    <source>
        <strain evidence="2">JMC-PN-2008</strain>
    </source>
</reference>
<proteinExistence type="predicted"/>
<dbReference type="AlphaFoldDB" id="A0AAN8ALV4"/>
<protein>
    <submittedName>
        <fullName evidence="2">Uncharacterized protein</fullName>
    </submittedName>
</protein>
<reference evidence="2 3" key="1">
    <citation type="journal article" date="2023" name="Genes (Basel)">
        <title>Chromosome-Level Genome Assembly and Circadian Gene Repertoire of the Patagonia Blennie Eleginops maclovinus-The Closest Ancestral Proxy of Antarctic Cryonotothenioids.</title>
        <authorList>
            <person name="Cheng C.C."/>
            <person name="Rivera-Colon A.G."/>
            <person name="Minhas B.F."/>
            <person name="Wilson L."/>
            <person name="Rayamajhi N."/>
            <person name="Vargas-Chacoff L."/>
            <person name="Catchen J.M."/>
        </authorList>
    </citation>
    <scope>NUCLEOTIDE SEQUENCE [LARGE SCALE GENOMIC DNA]</scope>
    <source>
        <strain evidence="2">JMC-PN-2008</strain>
    </source>
</reference>
<dbReference type="EMBL" id="JAUZQC010000013">
    <property type="protein sequence ID" value="KAK5860969.1"/>
    <property type="molecule type" value="Genomic_DNA"/>
</dbReference>
<accession>A0AAN8ALV4</accession>
<sequence length="81" mass="8546">MVRSLNVKSTCYSKSHLTAHLARLRETAGFIASSSLRGRVTRTTQFLSRLSPSDQSVPCEEEGGGVGGRTEEGGGGSSTLM</sequence>
<evidence type="ECO:0000313" key="2">
    <source>
        <dbReference type="EMBL" id="KAK5860969.1"/>
    </source>
</evidence>
<feature type="compositionally biased region" description="Gly residues" evidence="1">
    <location>
        <begin position="64"/>
        <end position="81"/>
    </location>
</feature>
<comment type="caution">
    <text evidence="2">The sequence shown here is derived from an EMBL/GenBank/DDBJ whole genome shotgun (WGS) entry which is preliminary data.</text>
</comment>
<gene>
    <name evidence="2" type="ORF">PBY51_022402</name>
</gene>
<evidence type="ECO:0000313" key="3">
    <source>
        <dbReference type="Proteomes" id="UP001346869"/>
    </source>
</evidence>
<feature type="region of interest" description="Disordered" evidence="1">
    <location>
        <begin position="46"/>
        <end position="81"/>
    </location>
</feature>
<dbReference type="Proteomes" id="UP001346869">
    <property type="component" value="Unassembled WGS sequence"/>
</dbReference>
<feature type="compositionally biased region" description="Polar residues" evidence="1">
    <location>
        <begin position="46"/>
        <end position="56"/>
    </location>
</feature>
<evidence type="ECO:0000256" key="1">
    <source>
        <dbReference type="SAM" id="MobiDB-lite"/>
    </source>
</evidence>
<name>A0AAN8ALV4_ELEMC</name>